<evidence type="ECO:0008006" key="3">
    <source>
        <dbReference type="Google" id="ProtNLM"/>
    </source>
</evidence>
<dbReference type="AlphaFoldDB" id="A0A5C6B3R1"/>
<name>A0A5C6B3R1_9PLAN</name>
<keyword evidence="2" id="KW-1185">Reference proteome</keyword>
<protein>
    <recommendedName>
        <fullName evidence="3">HTH HARE-type domain-containing protein</fullName>
    </recommendedName>
</protein>
<proteinExistence type="predicted"/>
<dbReference type="RefSeq" id="WP_146374239.1">
    <property type="nucleotide sequence ID" value="NZ_SJPP01000004.1"/>
</dbReference>
<dbReference type="OrthoDB" id="292347at2"/>
<comment type="caution">
    <text evidence="1">The sequence shown here is derived from an EMBL/GenBank/DDBJ whole genome shotgun (WGS) entry which is preliminary data.</text>
</comment>
<evidence type="ECO:0000313" key="1">
    <source>
        <dbReference type="EMBL" id="TWU05134.1"/>
    </source>
</evidence>
<dbReference type="Proteomes" id="UP000320735">
    <property type="component" value="Unassembled WGS sequence"/>
</dbReference>
<reference evidence="1 2" key="1">
    <citation type="submission" date="2019-02" db="EMBL/GenBank/DDBJ databases">
        <title>Deep-cultivation of Planctomycetes and their phenomic and genomic characterization uncovers novel biology.</title>
        <authorList>
            <person name="Wiegand S."/>
            <person name="Jogler M."/>
            <person name="Boedeker C."/>
            <person name="Pinto D."/>
            <person name="Vollmers J."/>
            <person name="Rivas-Marin E."/>
            <person name="Kohn T."/>
            <person name="Peeters S.H."/>
            <person name="Heuer A."/>
            <person name="Rast P."/>
            <person name="Oberbeckmann S."/>
            <person name="Bunk B."/>
            <person name="Jeske O."/>
            <person name="Meyerdierks A."/>
            <person name="Storesund J.E."/>
            <person name="Kallscheuer N."/>
            <person name="Luecker S."/>
            <person name="Lage O.M."/>
            <person name="Pohl T."/>
            <person name="Merkel B.J."/>
            <person name="Hornburger P."/>
            <person name="Mueller R.-W."/>
            <person name="Bruemmer F."/>
            <person name="Labrenz M."/>
            <person name="Spormann A.M."/>
            <person name="Op Den Camp H."/>
            <person name="Overmann J."/>
            <person name="Amann R."/>
            <person name="Jetten M.S.M."/>
            <person name="Mascher T."/>
            <person name="Medema M.H."/>
            <person name="Devos D.P."/>
            <person name="Kaster A.-K."/>
            <person name="Ovreas L."/>
            <person name="Rohde M."/>
            <person name="Galperin M.Y."/>
            <person name="Jogler C."/>
        </authorList>
    </citation>
    <scope>NUCLEOTIDE SEQUENCE [LARGE SCALE GENOMIC DNA]</scope>
    <source>
        <strain evidence="1 2">CA54</strain>
    </source>
</reference>
<gene>
    <name evidence="1" type="ORF">CA54_58220</name>
</gene>
<evidence type="ECO:0000313" key="2">
    <source>
        <dbReference type="Proteomes" id="UP000320735"/>
    </source>
</evidence>
<organism evidence="1 2">
    <name type="scientific">Symmachiella macrocystis</name>
    <dbReference type="NCBI Taxonomy" id="2527985"/>
    <lineage>
        <taxon>Bacteria</taxon>
        <taxon>Pseudomonadati</taxon>
        <taxon>Planctomycetota</taxon>
        <taxon>Planctomycetia</taxon>
        <taxon>Planctomycetales</taxon>
        <taxon>Planctomycetaceae</taxon>
        <taxon>Symmachiella</taxon>
    </lineage>
</organism>
<accession>A0A5C6B3R1</accession>
<sequence length="63" mass="6990">MSSPKNQTKGGLIERMAAMENWTSPGDKTSPETLYAAILRDIQREGEDSRFVKADCGLFAIKK</sequence>
<dbReference type="EMBL" id="SJPP01000004">
    <property type="protein sequence ID" value="TWU05134.1"/>
    <property type="molecule type" value="Genomic_DNA"/>
</dbReference>